<reference evidence="8 9" key="2">
    <citation type="submission" date="2020-03" db="EMBL/GenBank/DDBJ databases">
        <title>Campylobacter portucalensis sp. nov., a new species of Campylobacter isolated from the reproductive tract of bulls.</title>
        <authorList>
            <person name="Silva M.F."/>
            <person name="Pereira G."/>
            <person name="Carneiro C."/>
            <person name="Hemphill A."/>
            <person name="Mateus L."/>
            <person name="Lopes-Da-Costa L."/>
            <person name="Silva E."/>
        </authorList>
    </citation>
    <scope>NUCLEOTIDE SEQUENCE [LARGE SCALE GENOMIC DNA]</scope>
    <source>
        <strain evidence="8 9">FMV-PI01</strain>
    </source>
</reference>
<dbReference type="InterPro" id="IPR037185">
    <property type="entry name" value="EmrE-like"/>
</dbReference>
<keyword evidence="3 6" id="KW-0812">Transmembrane</keyword>
<dbReference type="SUPFAM" id="SSF103481">
    <property type="entry name" value="Multidrug resistance efflux transporter EmrE"/>
    <property type="match status" value="2"/>
</dbReference>
<feature type="transmembrane region" description="Helical" evidence="6">
    <location>
        <begin position="203"/>
        <end position="221"/>
    </location>
</feature>
<keyword evidence="2" id="KW-1003">Cell membrane</keyword>
<feature type="domain" description="EamA" evidence="7">
    <location>
        <begin position="4"/>
        <end position="126"/>
    </location>
</feature>
<sequence length="288" mass="32603">MKKLIIVTFIWAFSFSLIGNYLKGVDSSFAALLRVVLALICFLPFMKFRGVDKKLATLTACIGGVQIGAMYLFYYASFKYLSVVEIALFTIFTPFYVTIFYDILNRKFKSLYLISVFIAVFGAFVVKYNEINSGFVMGFLILQGANICFAVGQSSYKFLLEKYDFKAQKELFGYFFVGASFVCLFVFLIYGDFSKLSLNLTQYLVILWLSVVASAVGYFLWNKGACEVDSGVLAIMNNALIPVAIIVNLIFWGSPVNLTKLIIGGVMIYVSLILHDYIMRYYKKIEKI</sequence>
<evidence type="ECO:0000256" key="1">
    <source>
        <dbReference type="ARBA" id="ARBA00004651"/>
    </source>
</evidence>
<dbReference type="Pfam" id="PF00892">
    <property type="entry name" value="EamA"/>
    <property type="match status" value="2"/>
</dbReference>
<feature type="transmembrane region" description="Helical" evidence="6">
    <location>
        <begin position="135"/>
        <end position="159"/>
    </location>
</feature>
<proteinExistence type="predicted"/>
<dbReference type="GO" id="GO:0005886">
    <property type="term" value="C:plasma membrane"/>
    <property type="evidence" value="ECO:0007669"/>
    <property type="project" value="UniProtKB-SubCell"/>
</dbReference>
<dbReference type="InterPro" id="IPR000620">
    <property type="entry name" value="EamA_dom"/>
</dbReference>
<evidence type="ECO:0000256" key="5">
    <source>
        <dbReference type="ARBA" id="ARBA00023136"/>
    </source>
</evidence>
<evidence type="ECO:0000256" key="3">
    <source>
        <dbReference type="ARBA" id="ARBA00022692"/>
    </source>
</evidence>
<dbReference type="EMBL" id="VWSJ01000036">
    <property type="protein sequence ID" value="MSN97062.1"/>
    <property type="molecule type" value="Genomic_DNA"/>
</dbReference>
<feature type="transmembrane region" description="Helical" evidence="6">
    <location>
        <begin position="111"/>
        <end position="129"/>
    </location>
</feature>
<evidence type="ECO:0000313" key="9">
    <source>
        <dbReference type="Proteomes" id="UP000476338"/>
    </source>
</evidence>
<feature type="transmembrane region" description="Helical" evidence="6">
    <location>
        <begin position="55"/>
        <end position="74"/>
    </location>
</feature>
<feature type="transmembrane region" description="Helical" evidence="6">
    <location>
        <begin position="233"/>
        <end position="252"/>
    </location>
</feature>
<dbReference type="PANTHER" id="PTHR32322:SF18">
    <property type="entry name" value="S-ADENOSYLMETHIONINE_S-ADENOSYLHOMOCYSTEINE TRANSPORTER"/>
    <property type="match status" value="1"/>
</dbReference>
<dbReference type="InterPro" id="IPR050638">
    <property type="entry name" value="AA-Vitamin_Transporters"/>
</dbReference>
<accession>A0A6L5WKY9</accession>
<dbReference type="RefSeq" id="WP_154571310.1">
    <property type="nucleotide sequence ID" value="NZ_VWSJ01000036.1"/>
</dbReference>
<feature type="transmembrane region" description="Helical" evidence="6">
    <location>
        <begin position="171"/>
        <end position="191"/>
    </location>
</feature>
<evidence type="ECO:0000256" key="2">
    <source>
        <dbReference type="ARBA" id="ARBA00022475"/>
    </source>
</evidence>
<evidence type="ECO:0000259" key="7">
    <source>
        <dbReference type="Pfam" id="PF00892"/>
    </source>
</evidence>
<feature type="transmembrane region" description="Helical" evidence="6">
    <location>
        <begin position="80"/>
        <end position="104"/>
    </location>
</feature>
<reference evidence="8 9" key="1">
    <citation type="submission" date="2019-09" db="EMBL/GenBank/DDBJ databases">
        <authorList>
            <person name="Silva M."/>
            <person name="Pereira G."/>
            <person name="Lopes-Da-Costa L."/>
            <person name="Silva E."/>
        </authorList>
    </citation>
    <scope>NUCLEOTIDE SEQUENCE [LARGE SCALE GENOMIC DNA]</scope>
    <source>
        <strain evidence="8 9">FMV-PI01</strain>
    </source>
</reference>
<evidence type="ECO:0000256" key="4">
    <source>
        <dbReference type="ARBA" id="ARBA00022989"/>
    </source>
</evidence>
<evidence type="ECO:0000313" key="8">
    <source>
        <dbReference type="EMBL" id="MSN97062.1"/>
    </source>
</evidence>
<dbReference type="Proteomes" id="UP000476338">
    <property type="component" value="Unassembled WGS sequence"/>
</dbReference>
<dbReference type="AlphaFoldDB" id="A0A6L5WKY9"/>
<comment type="caution">
    <text evidence="8">The sequence shown here is derived from an EMBL/GenBank/DDBJ whole genome shotgun (WGS) entry which is preliminary data.</text>
</comment>
<keyword evidence="4 6" id="KW-1133">Transmembrane helix</keyword>
<keyword evidence="5 6" id="KW-0472">Membrane</keyword>
<dbReference type="PANTHER" id="PTHR32322">
    <property type="entry name" value="INNER MEMBRANE TRANSPORTER"/>
    <property type="match status" value="1"/>
</dbReference>
<organism evidence="8 9">
    <name type="scientific">Campylobacter portucalensis</name>
    <dbReference type="NCBI Taxonomy" id="2608384"/>
    <lineage>
        <taxon>Bacteria</taxon>
        <taxon>Pseudomonadati</taxon>
        <taxon>Campylobacterota</taxon>
        <taxon>Epsilonproteobacteria</taxon>
        <taxon>Campylobacterales</taxon>
        <taxon>Campylobacteraceae</taxon>
        <taxon>Campylobacter</taxon>
    </lineage>
</organism>
<protein>
    <submittedName>
        <fullName evidence="8">EamA family transporter</fullName>
    </submittedName>
</protein>
<keyword evidence="9" id="KW-1185">Reference proteome</keyword>
<name>A0A6L5WKY9_9BACT</name>
<feature type="domain" description="EamA" evidence="7">
    <location>
        <begin position="138"/>
        <end position="274"/>
    </location>
</feature>
<evidence type="ECO:0000256" key="6">
    <source>
        <dbReference type="SAM" id="Phobius"/>
    </source>
</evidence>
<comment type="subcellular location">
    <subcellularLocation>
        <location evidence="1">Cell membrane</location>
        <topology evidence="1">Multi-pass membrane protein</topology>
    </subcellularLocation>
</comment>
<feature type="transmembrane region" description="Helical" evidence="6">
    <location>
        <begin position="258"/>
        <end position="278"/>
    </location>
</feature>
<gene>
    <name evidence="8" type="ORF">F1B92_07800</name>
</gene>
<feature type="transmembrane region" description="Helical" evidence="6">
    <location>
        <begin position="29"/>
        <end position="48"/>
    </location>
</feature>